<evidence type="ECO:0000313" key="1">
    <source>
        <dbReference type="EMBL" id="MET3591325.1"/>
    </source>
</evidence>
<name>A0ABV2HL80_9HYPH</name>
<proteinExistence type="predicted"/>
<dbReference type="Proteomes" id="UP001549036">
    <property type="component" value="Unassembled WGS sequence"/>
</dbReference>
<accession>A0ABV2HL80</accession>
<sequence>MQSKTFLRAEGYRRRRERLGGWDIGIASYKLGGRYRCEVETFSPGARLARGEGATRDEAEADALNKAREMLAKTRVYPAR</sequence>
<reference evidence="1 2" key="1">
    <citation type="submission" date="2024-06" db="EMBL/GenBank/DDBJ databases">
        <title>Genomic Encyclopedia of Type Strains, Phase IV (KMG-IV): sequencing the most valuable type-strain genomes for metagenomic binning, comparative biology and taxonomic classification.</title>
        <authorList>
            <person name="Goeker M."/>
        </authorList>
    </citation>
    <scope>NUCLEOTIDE SEQUENCE [LARGE SCALE GENOMIC DNA]</scope>
    <source>
        <strain evidence="1 2">DSM 29846</strain>
    </source>
</reference>
<dbReference type="RefSeq" id="WP_354413827.1">
    <property type="nucleotide sequence ID" value="NZ_JBEPLM010000001.1"/>
</dbReference>
<gene>
    <name evidence="1" type="ORF">ABID26_000704</name>
</gene>
<evidence type="ECO:0000313" key="2">
    <source>
        <dbReference type="Proteomes" id="UP001549036"/>
    </source>
</evidence>
<dbReference type="EMBL" id="JBEPLM010000001">
    <property type="protein sequence ID" value="MET3591325.1"/>
    <property type="molecule type" value="Genomic_DNA"/>
</dbReference>
<protein>
    <submittedName>
        <fullName evidence="1">DsRNA-specific ribonuclease</fullName>
    </submittedName>
</protein>
<keyword evidence="2" id="KW-1185">Reference proteome</keyword>
<comment type="caution">
    <text evidence="1">The sequence shown here is derived from an EMBL/GenBank/DDBJ whole genome shotgun (WGS) entry which is preliminary data.</text>
</comment>
<organism evidence="1 2">
    <name type="scientific">Mesorhizobium shonense</name>
    <dbReference type="NCBI Taxonomy" id="1209948"/>
    <lineage>
        <taxon>Bacteria</taxon>
        <taxon>Pseudomonadati</taxon>
        <taxon>Pseudomonadota</taxon>
        <taxon>Alphaproteobacteria</taxon>
        <taxon>Hyphomicrobiales</taxon>
        <taxon>Phyllobacteriaceae</taxon>
        <taxon>Mesorhizobium</taxon>
    </lineage>
</organism>